<name>A0A1A9F044_9GAMM</name>
<gene>
    <name evidence="1" type="ORF">A8C75_15265</name>
</gene>
<dbReference type="OrthoDB" id="6088382at2"/>
<dbReference type="RefSeq" id="WP_067384227.1">
    <property type="nucleotide sequence ID" value="NZ_CP015839.1"/>
</dbReference>
<dbReference type="STRING" id="1821621.A8C75_15265"/>
<dbReference type="KEGG" id="mars:A8C75_15265"/>
<evidence type="ECO:0000313" key="2">
    <source>
        <dbReference type="Proteomes" id="UP000078070"/>
    </source>
</evidence>
<keyword evidence="2" id="KW-1185">Reference proteome</keyword>
<dbReference type="EMBL" id="CP015839">
    <property type="protein sequence ID" value="ANG63704.1"/>
    <property type="molecule type" value="Genomic_DNA"/>
</dbReference>
<accession>A0A1A9F044</accession>
<sequence length="134" mass="15011">MDCKTSGLTATTILRTLDTHPGAEWVNIPYRCPFNNTHSSLPLISDRMAERIRFNLPFAASTLEIRALAALCGGKLYQDDLVMLLGGDEDDSEEAIEALHQRGLIALCETHHVRHWLLAIPAFEQQLRRELDSA</sequence>
<reference evidence="1 2" key="2">
    <citation type="journal article" date="2018" name="Int. J. Syst. Evol. Microbiol.">
        <title>Marinobacterium aestuarii sp. nov., a benzene-degrading marine bacterium isolated from estuary sediment.</title>
        <authorList>
            <person name="Bae S.S."/>
            <person name="Jung J."/>
            <person name="Chung D."/>
            <person name="Baek K."/>
        </authorList>
    </citation>
    <scope>NUCLEOTIDE SEQUENCE [LARGE SCALE GENOMIC DNA]</scope>
    <source>
        <strain evidence="1 2">ST58-10</strain>
    </source>
</reference>
<proteinExistence type="predicted"/>
<dbReference type="AlphaFoldDB" id="A0A1A9F044"/>
<reference evidence="2" key="1">
    <citation type="submission" date="2016-05" db="EMBL/GenBank/DDBJ databases">
        <authorList>
            <person name="Baek K."/>
            <person name="Yang S.-J."/>
        </authorList>
    </citation>
    <scope>NUCLEOTIDE SEQUENCE [LARGE SCALE GENOMIC DNA]</scope>
    <source>
        <strain evidence="2">ST58-10</strain>
    </source>
</reference>
<organism evidence="1 2">
    <name type="scientific">Marinobacterium aestuarii</name>
    <dbReference type="NCBI Taxonomy" id="1821621"/>
    <lineage>
        <taxon>Bacteria</taxon>
        <taxon>Pseudomonadati</taxon>
        <taxon>Pseudomonadota</taxon>
        <taxon>Gammaproteobacteria</taxon>
        <taxon>Oceanospirillales</taxon>
        <taxon>Oceanospirillaceae</taxon>
        <taxon>Marinobacterium</taxon>
    </lineage>
</organism>
<protein>
    <submittedName>
        <fullName evidence="1">Uncharacterized protein</fullName>
    </submittedName>
</protein>
<dbReference type="Proteomes" id="UP000078070">
    <property type="component" value="Chromosome"/>
</dbReference>
<evidence type="ECO:0000313" key="1">
    <source>
        <dbReference type="EMBL" id="ANG63704.1"/>
    </source>
</evidence>